<evidence type="ECO:0000313" key="3">
    <source>
        <dbReference type="EMBL" id="RAO65124.1"/>
    </source>
</evidence>
<feature type="signal peptide" evidence="1">
    <location>
        <begin position="1"/>
        <end position="23"/>
    </location>
</feature>
<dbReference type="PANTHER" id="PTHR38165:SF1">
    <property type="entry name" value="GLUCANASE B"/>
    <property type="match status" value="1"/>
</dbReference>
<protein>
    <recommendedName>
        <fullName evidence="2">GH64 domain-containing protein</fullName>
    </recommendedName>
</protein>
<dbReference type="OrthoDB" id="5290283at2759"/>
<dbReference type="Proteomes" id="UP000249363">
    <property type="component" value="Unassembled WGS sequence"/>
</dbReference>
<accession>A0A364KNJ9</accession>
<comment type="caution">
    <text evidence="3">The sequence shown here is derived from an EMBL/GenBank/DDBJ whole genome shotgun (WGS) entry which is preliminary data.</text>
</comment>
<name>A0A364KNJ9_TALAM</name>
<dbReference type="RefSeq" id="XP_040729641.1">
    <property type="nucleotide sequence ID" value="XM_040873139.1"/>
</dbReference>
<dbReference type="CDD" id="cd09220">
    <property type="entry name" value="GH64-GluB-like"/>
    <property type="match status" value="1"/>
</dbReference>
<proteinExistence type="predicted"/>
<dbReference type="Pfam" id="PF16483">
    <property type="entry name" value="Glyco_hydro_64"/>
    <property type="match status" value="1"/>
</dbReference>
<dbReference type="InterPro" id="IPR037176">
    <property type="entry name" value="Osmotin/thaumatin-like_sf"/>
</dbReference>
<evidence type="ECO:0000313" key="4">
    <source>
        <dbReference type="Proteomes" id="UP000249363"/>
    </source>
</evidence>
<keyword evidence="1" id="KW-0732">Signal</keyword>
<dbReference type="Gene3D" id="2.60.110.10">
    <property type="entry name" value="Thaumatin"/>
    <property type="match status" value="1"/>
</dbReference>
<organism evidence="3 4">
    <name type="scientific">Talaromyces amestolkiae</name>
    <dbReference type="NCBI Taxonomy" id="1196081"/>
    <lineage>
        <taxon>Eukaryota</taxon>
        <taxon>Fungi</taxon>
        <taxon>Dikarya</taxon>
        <taxon>Ascomycota</taxon>
        <taxon>Pezizomycotina</taxon>
        <taxon>Eurotiomycetes</taxon>
        <taxon>Eurotiomycetidae</taxon>
        <taxon>Eurotiales</taxon>
        <taxon>Trichocomaceae</taxon>
        <taxon>Talaromyces</taxon>
        <taxon>Talaromyces sect. Talaromyces</taxon>
    </lineage>
</organism>
<feature type="domain" description="GH64" evidence="2">
    <location>
        <begin position="63"/>
        <end position="444"/>
    </location>
</feature>
<dbReference type="InterPro" id="IPR042517">
    <property type="entry name" value="Glyco_hydro_64_N_2"/>
</dbReference>
<sequence length="447" mass="46214">MLVLSKYAVALATALSIITATVARPTELHPGGASDLIINAQDTINGTISASASKSQSVAATNGTSLTLTITNNIAGSVNCYVNGQDPNQNNAPVMLTPDFSWYYPSAPSTTDGTPAPVSETIAIPLGAQGESTTITIPSYVISARVWFAVGELQFFTVGNADGTFSIVQPSQSNPADPSAGVNWGFIEFTYTADGGIYANISYVDFVGLPLGMSLTDTSGGVQTALGLTSDAVTSVCNDLTTQAATDGLPWDALCQTINGTVMRVLSPNDYMAANASSGFETYFDDYVNEVWSNYTSSTLTINTQNDAGNVSCTVSGDTLECDGDGINYSKPSTADIFGCNSGPFVTNPSDTAVHQAAVPRLCAAFNRGTLLLAGGDVQPSLGADSYYTTAPSNYYSAIVHKYELDGKGYAFAYDDVNPSGDDENASGTVSSANPSVLSVTVGGAST</sequence>
<evidence type="ECO:0000256" key="1">
    <source>
        <dbReference type="SAM" id="SignalP"/>
    </source>
</evidence>
<gene>
    <name evidence="3" type="ORF">BHQ10_001136</name>
</gene>
<dbReference type="PROSITE" id="PS52006">
    <property type="entry name" value="GH64"/>
    <property type="match status" value="1"/>
</dbReference>
<dbReference type="PANTHER" id="PTHR38165">
    <property type="match status" value="1"/>
</dbReference>
<feature type="chain" id="PRO_5016809298" description="GH64 domain-containing protein" evidence="1">
    <location>
        <begin position="24"/>
        <end position="447"/>
    </location>
</feature>
<reference evidence="3 4" key="1">
    <citation type="journal article" date="2017" name="Biotechnol. Biofuels">
        <title>Differential beta-glucosidase expression as a function of carbon source availability in Talaromyces amestolkiae: a genomic and proteomic approach.</title>
        <authorList>
            <person name="de Eugenio L.I."/>
            <person name="Mendez-Liter J.A."/>
            <person name="Nieto-Dominguez M."/>
            <person name="Alonso L."/>
            <person name="Gil-Munoz J."/>
            <person name="Barriuso J."/>
            <person name="Prieto A."/>
            <person name="Martinez M.J."/>
        </authorList>
    </citation>
    <scope>NUCLEOTIDE SEQUENCE [LARGE SCALE GENOMIC DNA]</scope>
    <source>
        <strain evidence="3 4">CIB</strain>
    </source>
</reference>
<dbReference type="Gene3D" id="3.30.920.50">
    <property type="entry name" value="Beta-1,3-glucanase, C-terminal domain"/>
    <property type="match status" value="1"/>
</dbReference>
<dbReference type="InterPro" id="IPR037398">
    <property type="entry name" value="Glyco_hydro_64_fam"/>
</dbReference>
<dbReference type="GeneID" id="63790353"/>
<dbReference type="EMBL" id="MIKG01000001">
    <property type="protein sequence ID" value="RAO65124.1"/>
    <property type="molecule type" value="Genomic_DNA"/>
</dbReference>
<keyword evidence="4" id="KW-1185">Reference proteome</keyword>
<dbReference type="AlphaFoldDB" id="A0A364KNJ9"/>
<dbReference type="InterPro" id="IPR032477">
    <property type="entry name" value="Glyco_hydro_64"/>
</dbReference>
<evidence type="ECO:0000259" key="2">
    <source>
        <dbReference type="PROSITE" id="PS52006"/>
    </source>
</evidence>